<dbReference type="AlphaFoldDB" id="A0A518B0Z5"/>
<sequence length="199" mass="21632">MPNHHGEPAITDGLALTEKRLLSLDARKIVRSFAPEDFAKLPETLLNGDLISDALKVTPFVLPLRDAVWWGCLCAWHASNRKTSGVQHDLIETVVRWVIEPSRPQLQEVGGAWRADRLRTPGGCCARAAELAGRLSDDQTTLKPRNAFGAAKTLVAASQMALVAAHRNAVAVSETQLVLFGLDVATGRATWEQPETIVP</sequence>
<name>A0A518B0Z5_9BACT</name>
<dbReference type="InterPro" id="IPR053855">
    <property type="entry name" value="DUF6931"/>
</dbReference>
<keyword evidence="2" id="KW-1185">Reference proteome</keyword>
<organism evidence="1 2">
    <name type="scientific">Kolteria novifilia</name>
    <dbReference type="NCBI Taxonomy" id="2527975"/>
    <lineage>
        <taxon>Bacteria</taxon>
        <taxon>Pseudomonadati</taxon>
        <taxon>Planctomycetota</taxon>
        <taxon>Planctomycetia</taxon>
        <taxon>Kolteriales</taxon>
        <taxon>Kolteriaceae</taxon>
        <taxon>Kolteria</taxon>
    </lineage>
</organism>
<dbReference type="RefSeq" id="WP_145256818.1">
    <property type="nucleotide sequence ID" value="NZ_CP036279.1"/>
</dbReference>
<evidence type="ECO:0000313" key="2">
    <source>
        <dbReference type="Proteomes" id="UP000317093"/>
    </source>
</evidence>
<dbReference type="Pfam" id="PF22011">
    <property type="entry name" value="DUF6931"/>
    <property type="match status" value="1"/>
</dbReference>
<dbReference type="OrthoDB" id="266694at2"/>
<evidence type="ECO:0000313" key="1">
    <source>
        <dbReference type="EMBL" id="QDU60648.1"/>
    </source>
</evidence>
<dbReference type="KEGG" id="knv:Pan216_14950"/>
<reference evidence="1 2" key="1">
    <citation type="submission" date="2019-02" db="EMBL/GenBank/DDBJ databases">
        <title>Deep-cultivation of Planctomycetes and their phenomic and genomic characterization uncovers novel biology.</title>
        <authorList>
            <person name="Wiegand S."/>
            <person name="Jogler M."/>
            <person name="Boedeker C."/>
            <person name="Pinto D."/>
            <person name="Vollmers J."/>
            <person name="Rivas-Marin E."/>
            <person name="Kohn T."/>
            <person name="Peeters S.H."/>
            <person name="Heuer A."/>
            <person name="Rast P."/>
            <person name="Oberbeckmann S."/>
            <person name="Bunk B."/>
            <person name="Jeske O."/>
            <person name="Meyerdierks A."/>
            <person name="Storesund J.E."/>
            <person name="Kallscheuer N."/>
            <person name="Luecker S."/>
            <person name="Lage O.M."/>
            <person name="Pohl T."/>
            <person name="Merkel B.J."/>
            <person name="Hornburger P."/>
            <person name="Mueller R.-W."/>
            <person name="Bruemmer F."/>
            <person name="Labrenz M."/>
            <person name="Spormann A.M."/>
            <person name="Op den Camp H."/>
            <person name="Overmann J."/>
            <person name="Amann R."/>
            <person name="Jetten M.S.M."/>
            <person name="Mascher T."/>
            <person name="Medema M.H."/>
            <person name="Devos D.P."/>
            <person name="Kaster A.-K."/>
            <person name="Ovreas L."/>
            <person name="Rohde M."/>
            <person name="Galperin M.Y."/>
            <person name="Jogler C."/>
        </authorList>
    </citation>
    <scope>NUCLEOTIDE SEQUENCE [LARGE SCALE GENOMIC DNA]</scope>
    <source>
        <strain evidence="1 2">Pan216</strain>
    </source>
</reference>
<gene>
    <name evidence="1" type="ORF">Pan216_14950</name>
</gene>
<protein>
    <submittedName>
        <fullName evidence="1">Uncharacterized protein</fullName>
    </submittedName>
</protein>
<accession>A0A518B0Z5</accession>
<dbReference type="EMBL" id="CP036279">
    <property type="protein sequence ID" value="QDU60648.1"/>
    <property type="molecule type" value="Genomic_DNA"/>
</dbReference>
<dbReference type="Proteomes" id="UP000317093">
    <property type="component" value="Chromosome"/>
</dbReference>
<proteinExistence type="predicted"/>